<protein>
    <submittedName>
        <fullName evidence="1">Uncharacterized protein</fullName>
    </submittedName>
</protein>
<accession>A0ABT1QC98</accession>
<reference evidence="1 2" key="1">
    <citation type="submission" date="2022-07" db="EMBL/GenBank/DDBJ databases">
        <title>Degradation activity of malathion, p-nitrophenol and potential low-temperature adaptation strategy of Rhodococcus sp. FXJ9.536.</title>
        <authorList>
            <person name="Huang J."/>
            <person name="Huang Y."/>
        </authorList>
    </citation>
    <scope>NUCLEOTIDE SEQUENCE [LARGE SCALE GENOMIC DNA]</scope>
    <source>
        <strain evidence="1 2">FXJ9.536</strain>
    </source>
</reference>
<organism evidence="1 2">
    <name type="scientific">Rhodococcus tibetensis</name>
    <dbReference type="NCBI Taxonomy" id="2965064"/>
    <lineage>
        <taxon>Bacteria</taxon>
        <taxon>Bacillati</taxon>
        <taxon>Actinomycetota</taxon>
        <taxon>Actinomycetes</taxon>
        <taxon>Mycobacteriales</taxon>
        <taxon>Nocardiaceae</taxon>
        <taxon>Rhodococcus</taxon>
    </lineage>
</organism>
<dbReference type="RefSeq" id="WP_255968419.1">
    <property type="nucleotide sequence ID" value="NZ_JANFQF010000008.1"/>
</dbReference>
<gene>
    <name evidence="1" type="ORF">NOF53_11905</name>
</gene>
<proteinExistence type="predicted"/>
<comment type="caution">
    <text evidence="1">The sequence shown here is derived from an EMBL/GenBank/DDBJ whole genome shotgun (WGS) entry which is preliminary data.</text>
</comment>
<evidence type="ECO:0000313" key="1">
    <source>
        <dbReference type="EMBL" id="MCQ4119866.1"/>
    </source>
</evidence>
<dbReference type="EMBL" id="JANFQF010000008">
    <property type="protein sequence ID" value="MCQ4119866.1"/>
    <property type="molecule type" value="Genomic_DNA"/>
</dbReference>
<keyword evidence="2" id="KW-1185">Reference proteome</keyword>
<name>A0ABT1QC98_9NOCA</name>
<dbReference type="Proteomes" id="UP001524501">
    <property type="component" value="Unassembled WGS sequence"/>
</dbReference>
<evidence type="ECO:0000313" key="2">
    <source>
        <dbReference type="Proteomes" id="UP001524501"/>
    </source>
</evidence>
<sequence length="75" mass="8760">MARWYIRKARQGELWAGSWQVIERDGGKYGFDAALFLGPSWADAMGWLEWELARRRRARKTARRAIDAFTLTRGT</sequence>